<gene>
    <name evidence="11" type="ORF">HEB94_001829</name>
</gene>
<dbReference type="SUPFAM" id="SSF52374">
    <property type="entry name" value="Nucleotidylyl transferase"/>
    <property type="match status" value="1"/>
</dbReference>
<comment type="caution">
    <text evidence="11">The sequence shown here is derived from an EMBL/GenBank/DDBJ whole genome shotgun (WGS) entry which is preliminary data.</text>
</comment>
<dbReference type="GO" id="GO:0006437">
    <property type="term" value="P:tyrosyl-tRNA aminoacylation"/>
    <property type="evidence" value="ECO:0007669"/>
    <property type="project" value="UniProtKB-UniRule"/>
</dbReference>
<evidence type="ECO:0000256" key="8">
    <source>
        <dbReference type="NCBIfam" id="TIGR00234"/>
    </source>
</evidence>
<evidence type="ECO:0000256" key="5">
    <source>
        <dbReference type="ARBA" id="ARBA00022917"/>
    </source>
</evidence>
<keyword evidence="9" id="KW-0694">RNA-binding</keyword>
<dbReference type="EC" id="6.1.1.1" evidence="1 8"/>
<dbReference type="GO" id="GO:0005524">
    <property type="term" value="F:ATP binding"/>
    <property type="evidence" value="ECO:0007669"/>
    <property type="project" value="UniProtKB-KW"/>
</dbReference>
<evidence type="ECO:0000256" key="10">
    <source>
        <dbReference type="RuleBase" id="RU363036"/>
    </source>
</evidence>
<dbReference type="EMBL" id="JADBEM010000001">
    <property type="protein sequence ID" value="MBE1604981.1"/>
    <property type="molecule type" value="Genomic_DNA"/>
</dbReference>
<dbReference type="RefSeq" id="WP_192749397.1">
    <property type="nucleotide sequence ID" value="NZ_BAABJL010000030.1"/>
</dbReference>
<evidence type="ECO:0000256" key="1">
    <source>
        <dbReference type="ARBA" id="ARBA00013160"/>
    </source>
</evidence>
<dbReference type="AlphaFoldDB" id="A0A927RH93"/>
<evidence type="ECO:0000256" key="2">
    <source>
        <dbReference type="ARBA" id="ARBA00022598"/>
    </source>
</evidence>
<evidence type="ECO:0000256" key="6">
    <source>
        <dbReference type="ARBA" id="ARBA00023146"/>
    </source>
</evidence>
<evidence type="ECO:0000256" key="9">
    <source>
        <dbReference type="PROSITE-ProRule" id="PRU00182"/>
    </source>
</evidence>
<keyword evidence="5 10" id="KW-0648">Protein biosynthesis</keyword>
<dbReference type="GO" id="GO:0003723">
    <property type="term" value="F:RNA binding"/>
    <property type="evidence" value="ECO:0007669"/>
    <property type="project" value="UniProtKB-KW"/>
</dbReference>
<dbReference type="Pfam" id="PF00579">
    <property type="entry name" value="tRNA-synt_1b"/>
    <property type="match status" value="1"/>
</dbReference>
<keyword evidence="3 10" id="KW-0547">Nucleotide-binding</keyword>
<comment type="similarity">
    <text evidence="10">Belongs to the class-I aminoacyl-tRNA synthetase family.</text>
</comment>
<proteinExistence type="inferred from homology"/>
<keyword evidence="2 10" id="KW-0436">Ligase</keyword>
<evidence type="ECO:0000313" key="12">
    <source>
        <dbReference type="Proteomes" id="UP000638648"/>
    </source>
</evidence>
<dbReference type="SUPFAM" id="SSF55174">
    <property type="entry name" value="Alpha-L RNA-binding motif"/>
    <property type="match status" value="1"/>
</dbReference>
<dbReference type="PANTHER" id="PTHR11766:SF1">
    <property type="entry name" value="TYROSINE--TRNA LIGASE"/>
    <property type="match status" value="1"/>
</dbReference>
<dbReference type="Gene3D" id="1.10.240.10">
    <property type="entry name" value="Tyrosyl-Transfer RNA Synthetase"/>
    <property type="match status" value="1"/>
</dbReference>
<organism evidence="11 12">
    <name type="scientific">Actinopolymorpha pittospori</name>
    <dbReference type="NCBI Taxonomy" id="648752"/>
    <lineage>
        <taxon>Bacteria</taxon>
        <taxon>Bacillati</taxon>
        <taxon>Actinomycetota</taxon>
        <taxon>Actinomycetes</taxon>
        <taxon>Propionibacteriales</taxon>
        <taxon>Actinopolymorphaceae</taxon>
        <taxon>Actinopolymorpha</taxon>
    </lineage>
</organism>
<dbReference type="GO" id="GO:0005829">
    <property type="term" value="C:cytosol"/>
    <property type="evidence" value="ECO:0007669"/>
    <property type="project" value="TreeGrafter"/>
</dbReference>
<protein>
    <recommendedName>
        <fullName evidence="1 8">Tyrosine--tRNA ligase</fullName>
        <ecNumber evidence="1 8">6.1.1.1</ecNumber>
    </recommendedName>
</protein>
<dbReference type="InterPro" id="IPR002305">
    <property type="entry name" value="aa-tRNA-synth_Ic"/>
</dbReference>
<comment type="catalytic activity">
    <reaction evidence="7">
        <text>tRNA(Tyr) + L-tyrosine + ATP = L-tyrosyl-tRNA(Tyr) + AMP + diphosphate + H(+)</text>
        <dbReference type="Rhea" id="RHEA:10220"/>
        <dbReference type="Rhea" id="RHEA-COMP:9706"/>
        <dbReference type="Rhea" id="RHEA-COMP:9707"/>
        <dbReference type="ChEBI" id="CHEBI:15378"/>
        <dbReference type="ChEBI" id="CHEBI:30616"/>
        <dbReference type="ChEBI" id="CHEBI:33019"/>
        <dbReference type="ChEBI" id="CHEBI:58315"/>
        <dbReference type="ChEBI" id="CHEBI:78442"/>
        <dbReference type="ChEBI" id="CHEBI:78536"/>
        <dbReference type="ChEBI" id="CHEBI:456215"/>
        <dbReference type="EC" id="6.1.1.1"/>
    </reaction>
</comment>
<evidence type="ECO:0000256" key="7">
    <source>
        <dbReference type="ARBA" id="ARBA00048248"/>
    </source>
</evidence>
<dbReference type="InterPro" id="IPR036986">
    <property type="entry name" value="S4_RNA-bd_sf"/>
</dbReference>
<dbReference type="Gene3D" id="3.40.50.620">
    <property type="entry name" value="HUPs"/>
    <property type="match status" value="1"/>
</dbReference>
<dbReference type="Proteomes" id="UP000638648">
    <property type="component" value="Unassembled WGS sequence"/>
</dbReference>
<evidence type="ECO:0000313" key="11">
    <source>
        <dbReference type="EMBL" id="MBE1604981.1"/>
    </source>
</evidence>
<dbReference type="Gene3D" id="3.10.290.10">
    <property type="entry name" value="RNA-binding S4 domain"/>
    <property type="match status" value="1"/>
</dbReference>
<dbReference type="GO" id="GO:0004831">
    <property type="term" value="F:tyrosine-tRNA ligase activity"/>
    <property type="evidence" value="ECO:0007669"/>
    <property type="project" value="UniProtKB-UniRule"/>
</dbReference>
<keyword evidence="4 10" id="KW-0067">ATP-binding</keyword>
<dbReference type="PANTHER" id="PTHR11766">
    <property type="entry name" value="TYROSYL-TRNA SYNTHETASE"/>
    <property type="match status" value="1"/>
</dbReference>
<dbReference type="InterPro" id="IPR014729">
    <property type="entry name" value="Rossmann-like_a/b/a_fold"/>
</dbReference>
<keyword evidence="12" id="KW-1185">Reference proteome</keyword>
<dbReference type="NCBIfam" id="TIGR00234">
    <property type="entry name" value="tyrS"/>
    <property type="match status" value="1"/>
</dbReference>
<dbReference type="PRINTS" id="PR01040">
    <property type="entry name" value="TRNASYNTHTYR"/>
</dbReference>
<keyword evidence="6 10" id="KW-0030">Aminoacyl-tRNA synthetase</keyword>
<accession>A0A927RH93</accession>
<name>A0A927RH93_9ACTN</name>
<reference evidence="11" key="1">
    <citation type="submission" date="2020-10" db="EMBL/GenBank/DDBJ databases">
        <title>Sequencing the genomes of 1000 actinobacteria strains.</title>
        <authorList>
            <person name="Klenk H.-P."/>
        </authorList>
    </citation>
    <scope>NUCLEOTIDE SEQUENCE</scope>
    <source>
        <strain evidence="11">DSM 45354</strain>
    </source>
</reference>
<dbReference type="InterPro" id="IPR002307">
    <property type="entry name" value="Tyr-tRNA-ligase"/>
</dbReference>
<evidence type="ECO:0000256" key="3">
    <source>
        <dbReference type="ARBA" id="ARBA00022741"/>
    </source>
</evidence>
<evidence type="ECO:0000256" key="4">
    <source>
        <dbReference type="ARBA" id="ARBA00022840"/>
    </source>
</evidence>
<sequence>MSTVQGSDRPTRLLADLARTTDEVVSTPELTDLLASGRPLRVKYGVDCTAPFLHLGHAVNLWMMRRLQEEGHKVVFLLGDVTTQVGDPTGRTESRPVLTPEEIDANAAAFLEQVSLVLATDPEVFEVRRNSEWFETLTTRDWLTLLSHVTHGQLLARDMFRRRIAAGREIAMHELCYPVLQGYDSFAMNSDLTIVGSDQLFNEMLGRHFQQRLGARPQVVITTRITPGIDGRAKQSKSLGNYVALADSPREKFGKLMSIPDSLVAGYLEVYTTLPMRVVEDAQAAVERGGPAVRDAKLGLAHAVVARYHGEERAESEREWFLSAFSDRREPTDVPTVSVDTDSLRVLDLVCLAQPELSRSAARRLVEQSAVRIGDRTHSDPDAVVDAGVGDLLRVGRRRWFRVEWAASQGPGTDSRSG</sequence>
<dbReference type="InterPro" id="IPR024088">
    <property type="entry name" value="Tyr-tRNA-ligase_bac-type"/>
</dbReference>
<dbReference type="PROSITE" id="PS50889">
    <property type="entry name" value="S4"/>
    <property type="match status" value="1"/>
</dbReference>